<dbReference type="InterPro" id="IPR026000">
    <property type="entry name" value="Apc5_dom"/>
</dbReference>
<comment type="function">
    <text evidence="8">Component of the anaphase promoting complex/cyclosome (APC/C), a cell cycle-regulated E3 ubiquitin ligase that controls progression through mitosis and the G1 phase of the cell cycle. The APC/C complex acts by mediating ubiquitination and subsequent degradation of target proteins: it mainly mediates the formation of 'Lys-11'-linked polyubiquitin chains and, to a lower extent, the formation of 'Lys-48'- and 'Lys-63'-linked polyubiquitin chains. The APC/C complex catalyzes assembly of branched 'Lys-11'-/'Lys-48'-linked branched ubiquitin chains on target proteins.</text>
</comment>
<evidence type="ECO:0000256" key="2">
    <source>
        <dbReference type="ARBA" id="ARBA00016066"/>
    </source>
</evidence>
<comment type="caution">
    <text evidence="11">The sequence shown here is derived from an EMBL/GenBank/DDBJ whole genome shotgun (WGS) entry which is preliminary data.</text>
</comment>
<dbReference type="Proteomes" id="UP001149090">
    <property type="component" value="Unassembled WGS sequence"/>
</dbReference>
<keyword evidence="6" id="KW-0131">Cell cycle</keyword>
<dbReference type="GO" id="GO:0051301">
    <property type="term" value="P:cell division"/>
    <property type="evidence" value="ECO:0007669"/>
    <property type="project" value="UniProtKB-KW"/>
</dbReference>
<keyword evidence="3" id="KW-0132">Cell division</keyword>
<dbReference type="GO" id="GO:0070979">
    <property type="term" value="P:protein K11-linked ubiquitination"/>
    <property type="evidence" value="ECO:0007669"/>
    <property type="project" value="TreeGrafter"/>
</dbReference>
<evidence type="ECO:0000256" key="4">
    <source>
        <dbReference type="ARBA" id="ARBA00022776"/>
    </source>
</evidence>
<evidence type="ECO:0000256" key="6">
    <source>
        <dbReference type="ARBA" id="ARBA00023306"/>
    </source>
</evidence>
<evidence type="ECO:0000256" key="9">
    <source>
        <dbReference type="SAM" id="MobiDB-lite"/>
    </source>
</evidence>
<protein>
    <recommendedName>
        <fullName evidence="2">Anaphase-promoting complex subunit 5</fullName>
    </recommendedName>
    <alternativeName>
        <fullName evidence="7">Cyclosome subunit 5</fullName>
    </alternativeName>
</protein>
<feature type="domain" description="Anaphase-promoting complex subunit 5" evidence="10">
    <location>
        <begin position="206"/>
        <end position="297"/>
    </location>
</feature>
<dbReference type="PANTHER" id="PTHR12830:SF9">
    <property type="entry name" value="ANAPHASE-PROMOTING COMPLEX SUBUNIT 5"/>
    <property type="match status" value="1"/>
</dbReference>
<dbReference type="EMBL" id="JAPDFW010000033">
    <property type="protein sequence ID" value="KAJ5079216.1"/>
    <property type="molecule type" value="Genomic_DNA"/>
</dbReference>
<organism evidence="11 12">
    <name type="scientific">Anaeramoeba ignava</name>
    <name type="common">Anaerobic marine amoeba</name>
    <dbReference type="NCBI Taxonomy" id="1746090"/>
    <lineage>
        <taxon>Eukaryota</taxon>
        <taxon>Metamonada</taxon>
        <taxon>Anaeramoebidae</taxon>
        <taxon>Anaeramoeba</taxon>
    </lineage>
</organism>
<comment type="similarity">
    <text evidence="1">Belongs to the APC5 family.</text>
</comment>
<gene>
    <name evidence="11" type="ORF">M0811_04237</name>
</gene>
<dbReference type="InterPro" id="IPR011990">
    <property type="entry name" value="TPR-like_helical_dom_sf"/>
</dbReference>
<evidence type="ECO:0000256" key="3">
    <source>
        <dbReference type="ARBA" id="ARBA00022618"/>
    </source>
</evidence>
<name>A0A9Q0LV40_ANAIG</name>
<keyword evidence="4" id="KW-0498">Mitosis</keyword>
<reference evidence="11" key="1">
    <citation type="submission" date="2022-10" db="EMBL/GenBank/DDBJ databases">
        <title>Novel sulphate-reducing endosymbionts in the free-living metamonad Anaeramoeba.</title>
        <authorList>
            <person name="Jerlstrom-Hultqvist J."/>
            <person name="Cepicka I."/>
            <person name="Gallot-Lavallee L."/>
            <person name="Salas-Leiva D."/>
            <person name="Curtis B.A."/>
            <person name="Zahonova K."/>
            <person name="Pipaliya S."/>
            <person name="Dacks J."/>
            <person name="Roger A.J."/>
        </authorList>
    </citation>
    <scope>NUCLEOTIDE SEQUENCE</scope>
    <source>
        <strain evidence="11">BMAN</strain>
    </source>
</reference>
<dbReference type="Pfam" id="PF12862">
    <property type="entry name" value="ANAPC5"/>
    <property type="match status" value="2"/>
</dbReference>
<evidence type="ECO:0000256" key="7">
    <source>
        <dbReference type="ARBA" id="ARBA00031069"/>
    </source>
</evidence>
<evidence type="ECO:0000256" key="1">
    <source>
        <dbReference type="ARBA" id="ARBA00007450"/>
    </source>
</evidence>
<proteinExistence type="inferred from homology"/>
<keyword evidence="5" id="KW-0833">Ubl conjugation pathway</keyword>
<accession>A0A9Q0LV40</accession>
<evidence type="ECO:0000256" key="5">
    <source>
        <dbReference type="ARBA" id="ARBA00022786"/>
    </source>
</evidence>
<dbReference type="GO" id="GO:0045842">
    <property type="term" value="P:positive regulation of mitotic metaphase/anaphase transition"/>
    <property type="evidence" value="ECO:0007669"/>
    <property type="project" value="TreeGrafter"/>
</dbReference>
<dbReference type="GO" id="GO:0031145">
    <property type="term" value="P:anaphase-promoting complex-dependent catabolic process"/>
    <property type="evidence" value="ECO:0007669"/>
    <property type="project" value="TreeGrafter"/>
</dbReference>
<sequence length="797" mass="92934">MNSISPYTLSLLILIKHSFTNENQLISFILNRTESFDSIDEKDHQKEFENLLQNLDFSFSNQKPFANNDNENEFNFEINLANTYSVGFEALILNQLNNFKCPDDLITFFDSIKELIAKNIESQSLLGLFIRKCLISFEVGLFEGVSRTLEKVHLWSKKYVEKKKKKPIFSSQIKISKNSNLKSNQDEENYEENSKQTRQENQSDQYFVNFHKCIENRNIDESLYNLHKYFDTFMQNDSGNDKFKNMLPFTALNLARMHIEFGNLEEAKLALQETIKISQQQNDQECLVHSLKWFSYLFMELGNTKLAKRTLQKCIESSKEQNMDSVRQIGHLSLSEFAFFESPSAINEKSKNKNTPAIKLWRNLQNFFIAFNIPQSLVQRKISAESSDPLLMKTNANLIEAISWLYSGNVSLYLSAIESSIQILIQNAFSDEEENFTKDLDFFNENSDKENPIQNINSKLNIKSMFYQENLLLSFAQIAMLRIRQGLFHEVAKTISRLKKLINPEKMKPQSSKLFTLILGKILFEYYLYREDLISADLTAQKLLSLSKGFYTEADGSYAKHGFVVFLDALHLYSQVLLHQENLPQAHQLVLQLVKNCPKHFHFNLIEYYCTLSRIYSSSSKFIALLYILKAHSLCEKFKFYALKPQILLQLSLCLFQLDDPKQAFQILESNWPLILNSVSLLTKSHAQFLKAKIILTIYSKKIQLDPLLKESLLDLLRSSFSGFEKLHSLSNQKKSLHLLICTLHSFSKIQERNQLLQKWKKILLFEKEKQNNETQVQIIQNLSIQEQFELESQYFK</sequence>
<keyword evidence="12" id="KW-1185">Reference proteome</keyword>
<dbReference type="SUPFAM" id="SSF48452">
    <property type="entry name" value="TPR-like"/>
    <property type="match status" value="1"/>
</dbReference>
<dbReference type="GO" id="GO:0005680">
    <property type="term" value="C:anaphase-promoting complex"/>
    <property type="evidence" value="ECO:0007669"/>
    <property type="project" value="InterPro"/>
</dbReference>
<feature type="domain" description="Anaphase-promoting complex subunit 5" evidence="10">
    <location>
        <begin position="36"/>
        <end position="64"/>
    </location>
</feature>
<dbReference type="InterPro" id="IPR037679">
    <property type="entry name" value="Apc5"/>
</dbReference>
<evidence type="ECO:0000313" key="12">
    <source>
        <dbReference type="Proteomes" id="UP001149090"/>
    </source>
</evidence>
<dbReference type="AlphaFoldDB" id="A0A9Q0LV40"/>
<dbReference type="PANTHER" id="PTHR12830">
    <property type="entry name" value="ANAPHASE-PROMOTING COMPLEX SUBUNIT 5"/>
    <property type="match status" value="1"/>
</dbReference>
<evidence type="ECO:0000259" key="10">
    <source>
        <dbReference type="Pfam" id="PF12862"/>
    </source>
</evidence>
<dbReference type="OrthoDB" id="2504561at2759"/>
<dbReference type="Gene3D" id="1.25.40.10">
    <property type="entry name" value="Tetratricopeptide repeat domain"/>
    <property type="match status" value="1"/>
</dbReference>
<evidence type="ECO:0000313" key="11">
    <source>
        <dbReference type="EMBL" id="KAJ5079216.1"/>
    </source>
</evidence>
<evidence type="ECO:0000256" key="8">
    <source>
        <dbReference type="ARBA" id="ARBA00045696"/>
    </source>
</evidence>
<feature type="region of interest" description="Disordered" evidence="9">
    <location>
        <begin position="180"/>
        <end position="200"/>
    </location>
</feature>